<accession>A0A4V3SIS3</accession>
<proteinExistence type="predicted"/>
<keyword evidence="3" id="KW-1185">Reference proteome</keyword>
<feature type="region of interest" description="Disordered" evidence="1">
    <location>
        <begin position="85"/>
        <end position="115"/>
    </location>
</feature>
<evidence type="ECO:0000313" key="3">
    <source>
        <dbReference type="Proteomes" id="UP000298138"/>
    </source>
</evidence>
<dbReference type="Proteomes" id="UP000298138">
    <property type="component" value="Unassembled WGS sequence"/>
</dbReference>
<dbReference type="EMBL" id="ML220120">
    <property type="protein sequence ID" value="TGZ81295.1"/>
    <property type="molecule type" value="Genomic_DNA"/>
</dbReference>
<feature type="region of interest" description="Disordered" evidence="1">
    <location>
        <begin position="41"/>
        <end position="62"/>
    </location>
</feature>
<name>A0A4V3SIS3_9PEZI</name>
<gene>
    <name evidence="2" type="ORF">EX30DRAFT_272868</name>
</gene>
<dbReference type="AlphaFoldDB" id="A0A4V3SIS3"/>
<dbReference type="InParanoid" id="A0A4V3SIS3"/>
<evidence type="ECO:0000256" key="1">
    <source>
        <dbReference type="SAM" id="MobiDB-lite"/>
    </source>
</evidence>
<sequence length="161" mass="17639">MNVFLYTPLDNGTLLPPYSKRLSFILCISRESSRDAAVALSSRMDAKRMPSRLHEQRLPQQSPPHAALHLLSILPYLDIHRHPTLTHPPALHSPPSSESSSDAPNGTCTPRPPATAETANFVISSTPLTPTTESLPPISRLFLYLVHSNTLLQSCRPSVAC</sequence>
<feature type="compositionally biased region" description="Basic and acidic residues" evidence="1">
    <location>
        <begin position="44"/>
        <end position="57"/>
    </location>
</feature>
<evidence type="ECO:0000313" key="2">
    <source>
        <dbReference type="EMBL" id="TGZ81295.1"/>
    </source>
</evidence>
<feature type="compositionally biased region" description="Low complexity" evidence="1">
    <location>
        <begin position="85"/>
        <end position="104"/>
    </location>
</feature>
<protein>
    <submittedName>
        <fullName evidence="2">Uncharacterized protein</fullName>
    </submittedName>
</protein>
<organism evidence="2 3">
    <name type="scientific">Ascodesmis nigricans</name>
    <dbReference type="NCBI Taxonomy" id="341454"/>
    <lineage>
        <taxon>Eukaryota</taxon>
        <taxon>Fungi</taxon>
        <taxon>Dikarya</taxon>
        <taxon>Ascomycota</taxon>
        <taxon>Pezizomycotina</taxon>
        <taxon>Pezizomycetes</taxon>
        <taxon>Pezizales</taxon>
        <taxon>Ascodesmidaceae</taxon>
        <taxon>Ascodesmis</taxon>
    </lineage>
</organism>
<reference evidence="2 3" key="1">
    <citation type="submission" date="2019-04" db="EMBL/GenBank/DDBJ databases">
        <title>Comparative genomics and transcriptomics to analyze fruiting body development in filamentous ascomycetes.</title>
        <authorList>
            <consortium name="DOE Joint Genome Institute"/>
            <person name="Lutkenhaus R."/>
            <person name="Traeger S."/>
            <person name="Breuer J."/>
            <person name="Kuo A."/>
            <person name="Lipzen A."/>
            <person name="Pangilinan J."/>
            <person name="Dilworth D."/>
            <person name="Sandor L."/>
            <person name="Poggeler S."/>
            <person name="Barry K."/>
            <person name="Grigoriev I.V."/>
            <person name="Nowrousian M."/>
        </authorList>
    </citation>
    <scope>NUCLEOTIDE SEQUENCE [LARGE SCALE GENOMIC DNA]</scope>
    <source>
        <strain evidence="2 3">CBS 389.68</strain>
    </source>
</reference>